<accession>A0ABU9MXU6</accession>
<comment type="subcellular location">
    <subcellularLocation>
        <location evidence="1">Membrane</location>
        <topology evidence="1">Multi-pass membrane protein</topology>
    </subcellularLocation>
</comment>
<keyword evidence="3 5" id="KW-1133">Transmembrane helix</keyword>
<keyword evidence="7" id="KW-1185">Reference proteome</keyword>
<proteinExistence type="predicted"/>
<dbReference type="InterPro" id="IPR052951">
    <property type="entry name" value="Tellurite_res_ion_channel"/>
</dbReference>
<feature type="transmembrane region" description="Helical" evidence="5">
    <location>
        <begin position="282"/>
        <end position="309"/>
    </location>
</feature>
<evidence type="ECO:0000256" key="4">
    <source>
        <dbReference type="ARBA" id="ARBA00023136"/>
    </source>
</evidence>
<dbReference type="Proteomes" id="UP001447008">
    <property type="component" value="Unassembled WGS sequence"/>
</dbReference>
<comment type="caution">
    <text evidence="6">The sequence shown here is derived from an EMBL/GenBank/DDBJ whole genome shotgun (WGS) entry which is preliminary data.</text>
</comment>
<reference evidence="6 7" key="1">
    <citation type="submission" date="2024-03" db="EMBL/GenBank/DDBJ databases">
        <title>Pseudoalteromonas qingdaonensis sp. nov., isolated from the intestines of marine benthic organisms.</title>
        <authorList>
            <person name="Lin X."/>
            <person name="Fang S."/>
            <person name="Hu X."/>
        </authorList>
    </citation>
    <scope>NUCLEOTIDE SEQUENCE [LARGE SCALE GENOMIC DNA]</scope>
    <source>
        <strain evidence="6 7">YIC-827</strain>
    </source>
</reference>
<feature type="transmembrane region" description="Helical" evidence="5">
    <location>
        <begin position="252"/>
        <end position="270"/>
    </location>
</feature>
<dbReference type="Gene3D" id="1.50.10.150">
    <property type="entry name" value="Voltage-dependent anion channel"/>
    <property type="match status" value="1"/>
</dbReference>
<sequence>MTISKRQSRLTKVPTPLSGLALGIASLGWCWENAAALNGLAQASGALIATALLLLVLAKFLTHPLTLREDLRHPVTGSVLPTFTMATMVVSNALGALSPVLAQGLWLAAVLLHCVFFALFAYHRLSDFQLEHMVPSWFIPPIGIIVADVTFPGGTLRPIAEALLIFGMAMYALMLPLMLYRLLFNEQVADAAKPTLAVLAAPASLSLAGYLSLVHSPSPLVIGVLLTLAVLMTSVVYLAFFKLLRLPFSPGYAAFTFPLVIGATALFKVADWMTVTGWQARGIGWVTSLAQLELMVATSIVVYVCGCYLHHYRPQPSEVKSSATPI</sequence>
<name>A0ABU9MXU6_9GAMM</name>
<evidence type="ECO:0000313" key="6">
    <source>
        <dbReference type="EMBL" id="MEM0515803.1"/>
    </source>
</evidence>
<feature type="transmembrane region" description="Helical" evidence="5">
    <location>
        <begin position="100"/>
        <end position="122"/>
    </location>
</feature>
<feature type="transmembrane region" description="Helical" evidence="5">
    <location>
        <begin position="74"/>
        <end position="94"/>
    </location>
</feature>
<dbReference type="InterPro" id="IPR038665">
    <property type="entry name" value="Voltage-dep_anion_channel_sf"/>
</dbReference>
<gene>
    <name evidence="6" type="ORF">WCN91_10335</name>
</gene>
<feature type="transmembrane region" description="Helical" evidence="5">
    <location>
        <begin position="163"/>
        <end position="184"/>
    </location>
</feature>
<organism evidence="6 7">
    <name type="scientific">Pseudoalteromonas qingdaonensis</name>
    <dbReference type="NCBI Taxonomy" id="3131913"/>
    <lineage>
        <taxon>Bacteria</taxon>
        <taxon>Pseudomonadati</taxon>
        <taxon>Pseudomonadota</taxon>
        <taxon>Gammaproteobacteria</taxon>
        <taxon>Alteromonadales</taxon>
        <taxon>Pseudoalteromonadaceae</taxon>
        <taxon>Pseudoalteromonas</taxon>
    </lineage>
</organism>
<keyword evidence="4 5" id="KW-0472">Membrane</keyword>
<evidence type="ECO:0000256" key="1">
    <source>
        <dbReference type="ARBA" id="ARBA00004141"/>
    </source>
</evidence>
<evidence type="ECO:0000256" key="2">
    <source>
        <dbReference type="ARBA" id="ARBA00022692"/>
    </source>
</evidence>
<keyword evidence="2 5" id="KW-0812">Transmembrane</keyword>
<evidence type="ECO:0000313" key="7">
    <source>
        <dbReference type="Proteomes" id="UP001447008"/>
    </source>
</evidence>
<feature type="transmembrane region" description="Helical" evidence="5">
    <location>
        <begin position="196"/>
        <end position="214"/>
    </location>
</feature>
<protein>
    <submittedName>
        <fullName evidence="6">TDT family transporter</fullName>
    </submittedName>
</protein>
<dbReference type="RefSeq" id="WP_342678757.1">
    <property type="nucleotide sequence ID" value="NZ_JBCGCU010000010.1"/>
</dbReference>
<evidence type="ECO:0000256" key="5">
    <source>
        <dbReference type="SAM" id="Phobius"/>
    </source>
</evidence>
<dbReference type="PANTHER" id="PTHR37955">
    <property type="entry name" value="TELLURITE RESISTANCE PROTEIN TEHA"/>
    <property type="match status" value="1"/>
</dbReference>
<dbReference type="EMBL" id="JBCGCU010000010">
    <property type="protein sequence ID" value="MEM0515803.1"/>
    <property type="molecule type" value="Genomic_DNA"/>
</dbReference>
<feature type="transmembrane region" description="Helical" evidence="5">
    <location>
        <begin position="134"/>
        <end position="151"/>
    </location>
</feature>
<dbReference type="PANTHER" id="PTHR37955:SF1">
    <property type="entry name" value="DEP DOMAIN-CONTAINING PROTEIN"/>
    <property type="match status" value="1"/>
</dbReference>
<feature type="transmembrane region" description="Helical" evidence="5">
    <location>
        <begin position="220"/>
        <end position="240"/>
    </location>
</feature>
<dbReference type="CDD" id="cd09325">
    <property type="entry name" value="TDT_C4-dicarb_trans"/>
    <property type="match status" value="1"/>
</dbReference>
<dbReference type="InterPro" id="IPR004695">
    <property type="entry name" value="SLAC1/Mae1/Ssu1/TehA"/>
</dbReference>
<evidence type="ECO:0000256" key="3">
    <source>
        <dbReference type="ARBA" id="ARBA00022989"/>
    </source>
</evidence>
<feature type="transmembrane region" description="Helical" evidence="5">
    <location>
        <begin position="40"/>
        <end position="62"/>
    </location>
</feature>
<dbReference type="Pfam" id="PF03595">
    <property type="entry name" value="SLAC1"/>
    <property type="match status" value="1"/>
</dbReference>